<feature type="region of interest" description="Disordered" evidence="1">
    <location>
        <begin position="1"/>
        <end position="64"/>
    </location>
</feature>
<dbReference type="EMBL" id="CP039355">
    <property type="protein sequence ID" value="QCE14377.1"/>
    <property type="molecule type" value="Genomic_DNA"/>
</dbReference>
<evidence type="ECO:0000313" key="2">
    <source>
        <dbReference type="EMBL" id="QCE14377.1"/>
    </source>
</evidence>
<reference evidence="2 3" key="1">
    <citation type="submission" date="2019-04" db="EMBL/GenBank/DDBJ databases">
        <title>An improved genome assembly and genetic linkage map for asparagus bean, Vigna unguiculata ssp. sesquipedialis.</title>
        <authorList>
            <person name="Xia Q."/>
            <person name="Zhang R."/>
            <person name="Dong Y."/>
        </authorList>
    </citation>
    <scope>NUCLEOTIDE SEQUENCE [LARGE SCALE GENOMIC DNA]</scope>
    <source>
        <tissue evidence="2">Leaf</tissue>
    </source>
</reference>
<proteinExistence type="predicted"/>
<name>A0A4D6NRF6_VIGUN</name>
<feature type="compositionally biased region" description="Basic and acidic residues" evidence="1">
    <location>
        <begin position="1"/>
        <end position="10"/>
    </location>
</feature>
<accession>A0A4D6NRF6</accession>
<feature type="compositionally biased region" description="Polar residues" evidence="1">
    <location>
        <begin position="112"/>
        <end position="121"/>
    </location>
</feature>
<dbReference type="Proteomes" id="UP000501690">
    <property type="component" value="Linkage Group LG11"/>
</dbReference>
<gene>
    <name evidence="2" type="ORF">DEO72_LG11g1377</name>
</gene>
<organism evidence="2 3">
    <name type="scientific">Vigna unguiculata</name>
    <name type="common">Cowpea</name>
    <dbReference type="NCBI Taxonomy" id="3917"/>
    <lineage>
        <taxon>Eukaryota</taxon>
        <taxon>Viridiplantae</taxon>
        <taxon>Streptophyta</taxon>
        <taxon>Embryophyta</taxon>
        <taxon>Tracheophyta</taxon>
        <taxon>Spermatophyta</taxon>
        <taxon>Magnoliopsida</taxon>
        <taxon>eudicotyledons</taxon>
        <taxon>Gunneridae</taxon>
        <taxon>Pentapetalae</taxon>
        <taxon>rosids</taxon>
        <taxon>fabids</taxon>
        <taxon>Fabales</taxon>
        <taxon>Fabaceae</taxon>
        <taxon>Papilionoideae</taxon>
        <taxon>50 kb inversion clade</taxon>
        <taxon>NPAAA clade</taxon>
        <taxon>indigoferoid/millettioid clade</taxon>
        <taxon>Phaseoleae</taxon>
        <taxon>Vigna</taxon>
    </lineage>
</organism>
<sequence length="168" mass="18452">MMKLMDKEDVQDFDAEVEKELDDDGEKETDKEDVQEDVQEADEVEVVEVYDEIEDKSNANGEDTRIDVAAEKFCDEGLVDVSVEADEEVEPWDGHMECEVGGTPEDIGGAGSSSQPHCSNSSEDEVVGVGSGDEFSDIEWHSDEFLTATDTDEEDKFGSVITTPKLCA</sequence>
<evidence type="ECO:0000256" key="1">
    <source>
        <dbReference type="SAM" id="MobiDB-lite"/>
    </source>
</evidence>
<feature type="compositionally biased region" description="Acidic residues" evidence="1">
    <location>
        <begin position="11"/>
        <end position="54"/>
    </location>
</feature>
<dbReference type="AlphaFoldDB" id="A0A4D6NRF6"/>
<keyword evidence="3" id="KW-1185">Reference proteome</keyword>
<evidence type="ECO:0000313" key="3">
    <source>
        <dbReference type="Proteomes" id="UP000501690"/>
    </source>
</evidence>
<feature type="region of interest" description="Disordered" evidence="1">
    <location>
        <begin position="88"/>
        <end position="168"/>
    </location>
</feature>
<protein>
    <submittedName>
        <fullName evidence="2">Uncharacterized protein</fullName>
    </submittedName>
</protein>